<feature type="repeat" description="TPR" evidence="1">
    <location>
        <begin position="836"/>
        <end position="869"/>
    </location>
</feature>
<dbReference type="GO" id="GO:0009116">
    <property type="term" value="P:nucleoside metabolic process"/>
    <property type="evidence" value="ECO:0007669"/>
    <property type="project" value="InterPro"/>
</dbReference>
<dbReference type="NCBIfam" id="NF040586">
    <property type="entry name" value="FxSxx_TPR"/>
    <property type="match status" value="1"/>
</dbReference>
<feature type="repeat" description="TPR" evidence="1">
    <location>
        <begin position="878"/>
        <end position="911"/>
    </location>
</feature>
<feature type="repeat" description="TPR" evidence="1">
    <location>
        <begin position="794"/>
        <end position="827"/>
    </location>
</feature>
<evidence type="ECO:0000313" key="2">
    <source>
        <dbReference type="EMBL" id="THW10758.1"/>
    </source>
</evidence>
<dbReference type="PANTHER" id="PTHR46082">
    <property type="entry name" value="ATP/GTP-BINDING PROTEIN-RELATED"/>
    <property type="match status" value="1"/>
</dbReference>
<dbReference type="InterPro" id="IPR035994">
    <property type="entry name" value="Nucleoside_phosphorylase_sf"/>
</dbReference>
<gene>
    <name evidence="2" type="ORF">D6D24_07682</name>
</gene>
<comment type="caution">
    <text evidence="2">The sequence shown here is derived from an EMBL/GenBank/DDBJ whole genome shotgun (WGS) entry which is preliminary data.</text>
</comment>
<protein>
    <submittedName>
        <fullName evidence="2">Purine and uridine phosphorylase</fullName>
    </submittedName>
</protein>
<sequence>MPINNMSKVTLSRERYTIGVICALFEEKAAMVMMLDEKHEPLEQKSGDNNSYTLGKIGQHNVVIACLPGGHQGKAAAATVAVHMMHSFPIKFGLMVGIGGGVPSRTLDIRLGDVVVSIPEGTHGGVVQYDLGKLELDGLHRKGHLDKPPKALLSAITSLREKHVWMEPEFPQHLTAILSNHRMAKRFGFQGAQHDRLFESNAFHPRNQTDCDHCLSALPIVQRPDREDDTPQVFYGTILSGDMVIKNGQERDRIAAAEKAICFEMEAAGLMNDFPCLVIRGISDYSDSHKNDRWQPYAAATAAAYAKELLNSLSAKEVAKLDLAIPFSLDGIPHIDHFVQRSTEIRKLENFFFPQQSPERRRKIFVIHGLGGIGKTQLCIDFIRQHRANYTAVFWLDGSSEDAIQRSIMNTVIRLPAKELPHTLVDASKRGNPDMPSMVRGVLAWLSLPSIHRWLIVIDSVDRDHTVEDKDPLAYDFKQYIPTADHGNIIVTSRLSTLVAPQHGLRLTRVDDSQSRAILKAIGGEHVSAQDEGGMNLLVAKLSGLPLALTQAGAYMCQTAVSVAEYLDHYDRTWQQLMKDQHEYTLQGDSQRSVLTAWRLSYEQVRRQSEEASNLLKLWSFLYAGDLWYGLIANAARLVLHDAVPEWLSRLAKNKSEFNRALGLLMKYSLVESDSKTASYSMHSVLHLWCLDMVQNDSEDDAFWEMAVCVLGQSVPPRSLHDSWKLHRRLSPHGQAILRSPKFEKTETNVDLSLEFDRLGSIFDDSQYPEAEKMFTKALEWNKKTLGPENVHTLETINNLGAIYSKQGRLEQAEEMYKRALVGNKKILGLEHPSTLGVLSNLGIVYARQGRLEKAERTYERALAGIQKVLGSEDISTLDILNNLGLLYTDQDRLAEAEEMFRRALAGKEQTFGPEHPSTLDTVGNLGNLYADQELLAEAEKMYERALAGRQKAFGPEHPSTLDTIDSLGITYTQQGRLERAEEIYGRVIAGKEKILGPKHPSTLNSLNGLGNLYVCQGRPEQAEETYMRALKGKQKVLGPQHPSTLTTTNNLGNLYVRQGRLEKAEEIYEQSYVEILRERGPQYRENIVVEAQVHPESGTHNFANSQTLQNSMYSAPLPTMQSLEYGPEETTHRPRRRDAFLRKFCFR</sequence>
<dbReference type="EMBL" id="QZAJ01000388">
    <property type="protein sequence ID" value="THW10758.1"/>
    <property type="molecule type" value="Genomic_DNA"/>
</dbReference>
<dbReference type="PRINTS" id="PR00381">
    <property type="entry name" value="KINESINLIGHT"/>
</dbReference>
<dbReference type="Pfam" id="PF13424">
    <property type="entry name" value="TPR_12"/>
    <property type="match status" value="4"/>
</dbReference>
<evidence type="ECO:0000256" key="1">
    <source>
        <dbReference type="PROSITE-ProRule" id="PRU00339"/>
    </source>
</evidence>
<dbReference type="Gene3D" id="1.25.40.10">
    <property type="entry name" value="Tetratricopeptide repeat domain"/>
    <property type="match status" value="2"/>
</dbReference>
<proteinExistence type="predicted"/>
<dbReference type="InterPro" id="IPR011990">
    <property type="entry name" value="TPR-like_helical_dom_sf"/>
</dbReference>
<dbReference type="InterPro" id="IPR027417">
    <property type="entry name" value="P-loop_NTPase"/>
</dbReference>
<dbReference type="SUPFAM" id="SSF48452">
    <property type="entry name" value="TPR-like"/>
    <property type="match status" value="3"/>
</dbReference>
<dbReference type="SMART" id="SM00028">
    <property type="entry name" value="TPR"/>
    <property type="match status" value="7"/>
</dbReference>
<dbReference type="Proteomes" id="UP000308014">
    <property type="component" value="Unassembled WGS sequence"/>
</dbReference>
<dbReference type="Gene3D" id="3.40.50.300">
    <property type="entry name" value="P-loop containing nucleotide triphosphate hydrolases"/>
    <property type="match status" value="1"/>
</dbReference>
<name>A0A4S8VHE5_AURPU</name>
<dbReference type="AlphaFoldDB" id="A0A4S8VHE5"/>
<evidence type="ECO:0000313" key="3">
    <source>
        <dbReference type="Proteomes" id="UP000308014"/>
    </source>
</evidence>
<dbReference type="GO" id="GO:0043531">
    <property type="term" value="F:ADP binding"/>
    <property type="evidence" value="ECO:0007669"/>
    <property type="project" value="InterPro"/>
</dbReference>
<dbReference type="SUPFAM" id="SSF52540">
    <property type="entry name" value="P-loop containing nucleoside triphosphate hydrolases"/>
    <property type="match status" value="1"/>
</dbReference>
<dbReference type="PROSITE" id="PS50005">
    <property type="entry name" value="TPR"/>
    <property type="match status" value="3"/>
</dbReference>
<dbReference type="SUPFAM" id="SSF53167">
    <property type="entry name" value="Purine and uridine phosphorylases"/>
    <property type="match status" value="1"/>
</dbReference>
<reference evidence="2 3" key="1">
    <citation type="submission" date="2018-10" db="EMBL/GenBank/DDBJ databases">
        <title>Fifty Aureobasidium pullulans genomes reveal a recombining polyextremotolerant generalist.</title>
        <authorList>
            <person name="Gostincar C."/>
            <person name="Turk M."/>
            <person name="Zajc J."/>
            <person name="Gunde-Cimerman N."/>
        </authorList>
    </citation>
    <scope>NUCLEOTIDE SEQUENCE [LARGE SCALE GENOMIC DNA]</scope>
    <source>
        <strain evidence="2 3">EXF-11318</strain>
    </source>
</reference>
<accession>A0A4S8VHE5</accession>
<dbReference type="Gene3D" id="3.40.50.1580">
    <property type="entry name" value="Nucleoside phosphorylase domain"/>
    <property type="match status" value="1"/>
</dbReference>
<dbReference type="InterPro" id="IPR053137">
    <property type="entry name" value="NLR-like"/>
</dbReference>
<dbReference type="GO" id="GO:0003824">
    <property type="term" value="F:catalytic activity"/>
    <property type="evidence" value="ECO:0007669"/>
    <property type="project" value="InterPro"/>
</dbReference>
<dbReference type="PANTHER" id="PTHR46082:SF6">
    <property type="entry name" value="AAA+ ATPASE DOMAIN-CONTAINING PROTEIN-RELATED"/>
    <property type="match status" value="1"/>
</dbReference>
<keyword evidence="1" id="KW-0802">TPR repeat</keyword>
<dbReference type="CDD" id="cd09008">
    <property type="entry name" value="MTAN"/>
    <property type="match status" value="1"/>
</dbReference>
<dbReference type="InterPro" id="IPR019734">
    <property type="entry name" value="TPR_rpt"/>
</dbReference>
<organism evidence="2 3">
    <name type="scientific">Aureobasidium pullulans</name>
    <name type="common">Black yeast</name>
    <name type="synonym">Pullularia pullulans</name>
    <dbReference type="NCBI Taxonomy" id="5580"/>
    <lineage>
        <taxon>Eukaryota</taxon>
        <taxon>Fungi</taxon>
        <taxon>Dikarya</taxon>
        <taxon>Ascomycota</taxon>
        <taxon>Pezizomycotina</taxon>
        <taxon>Dothideomycetes</taxon>
        <taxon>Dothideomycetidae</taxon>
        <taxon>Dothideales</taxon>
        <taxon>Saccotheciaceae</taxon>
        <taxon>Aureobasidium</taxon>
    </lineage>
</organism>
<dbReference type="PROSITE" id="PS50293">
    <property type="entry name" value="TPR_REGION"/>
    <property type="match status" value="1"/>
</dbReference>